<organism evidence="2 3">
    <name type="scientific">Nephila pilipes</name>
    <name type="common">Giant wood spider</name>
    <name type="synonym">Nephila maculata</name>
    <dbReference type="NCBI Taxonomy" id="299642"/>
    <lineage>
        <taxon>Eukaryota</taxon>
        <taxon>Metazoa</taxon>
        <taxon>Ecdysozoa</taxon>
        <taxon>Arthropoda</taxon>
        <taxon>Chelicerata</taxon>
        <taxon>Arachnida</taxon>
        <taxon>Araneae</taxon>
        <taxon>Araneomorphae</taxon>
        <taxon>Entelegynae</taxon>
        <taxon>Araneoidea</taxon>
        <taxon>Nephilidae</taxon>
        <taxon>Nephila</taxon>
    </lineage>
</organism>
<name>A0A8X6PUB4_NEPPI</name>
<reference evidence="2" key="1">
    <citation type="submission" date="2020-08" db="EMBL/GenBank/DDBJ databases">
        <title>Multicomponent nature underlies the extraordinary mechanical properties of spider dragline silk.</title>
        <authorList>
            <person name="Kono N."/>
            <person name="Nakamura H."/>
            <person name="Mori M."/>
            <person name="Yoshida Y."/>
            <person name="Ohtoshi R."/>
            <person name="Malay A.D."/>
            <person name="Moran D.A.P."/>
            <person name="Tomita M."/>
            <person name="Numata K."/>
            <person name="Arakawa K."/>
        </authorList>
    </citation>
    <scope>NUCLEOTIDE SEQUENCE</scope>
</reference>
<proteinExistence type="predicted"/>
<evidence type="ECO:0000313" key="2">
    <source>
        <dbReference type="EMBL" id="GFT90000.1"/>
    </source>
</evidence>
<dbReference type="AlphaFoldDB" id="A0A8X6PUB4"/>
<comment type="caution">
    <text evidence="2">The sequence shown here is derived from an EMBL/GenBank/DDBJ whole genome shotgun (WGS) entry which is preliminary data.</text>
</comment>
<evidence type="ECO:0000313" key="3">
    <source>
        <dbReference type="Proteomes" id="UP000887013"/>
    </source>
</evidence>
<protein>
    <submittedName>
        <fullName evidence="2">Uncharacterized protein</fullName>
    </submittedName>
</protein>
<dbReference type="Proteomes" id="UP000887013">
    <property type="component" value="Unassembled WGS sequence"/>
</dbReference>
<accession>A0A8X6PUB4</accession>
<evidence type="ECO:0000256" key="1">
    <source>
        <dbReference type="SAM" id="MobiDB-lite"/>
    </source>
</evidence>
<gene>
    <name evidence="2" type="ORF">NPIL_59201</name>
</gene>
<feature type="region of interest" description="Disordered" evidence="1">
    <location>
        <begin position="28"/>
        <end position="52"/>
    </location>
</feature>
<sequence>MFATRTQYYVWNLIQPPVCYNSVHSASEHTLPPHKERSTNQKTKFQTPPYPRFRASEIRLTGPTVAFGKNAVRLRGDSAAPPRPSFRN</sequence>
<dbReference type="EMBL" id="BMAW01120600">
    <property type="protein sequence ID" value="GFT90000.1"/>
    <property type="molecule type" value="Genomic_DNA"/>
</dbReference>
<keyword evidence="3" id="KW-1185">Reference proteome</keyword>